<keyword evidence="2" id="KW-1185">Reference proteome</keyword>
<sequence length="73" mass="8347">METLTIKIPDEKSTIVKQILKEFGVTILDATSQILNLSPEQQEEIISSQEQVKNGLFVEQSTLDDEVKEWLKK</sequence>
<dbReference type="Proteomes" id="UP000245391">
    <property type="component" value="Unassembled WGS sequence"/>
</dbReference>
<accession>A0A317F0H4</accession>
<evidence type="ECO:0000313" key="1">
    <source>
        <dbReference type="EMBL" id="PWS30976.1"/>
    </source>
</evidence>
<dbReference type="EMBL" id="QGNY01000005">
    <property type="protein sequence ID" value="PWS30976.1"/>
    <property type="molecule type" value="Genomic_DNA"/>
</dbReference>
<organism evidence="1 2">
    <name type="scientific">Pedobacter paludis</name>
    <dbReference type="NCBI Taxonomy" id="2203212"/>
    <lineage>
        <taxon>Bacteria</taxon>
        <taxon>Pseudomonadati</taxon>
        <taxon>Bacteroidota</taxon>
        <taxon>Sphingobacteriia</taxon>
        <taxon>Sphingobacteriales</taxon>
        <taxon>Sphingobacteriaceae</taxon>
        <taxon>Pedobacter</taxon>
    </lineage>
</organism>
<evidence type="ECO:0000313" key="2">
    <source>
        <dbReference type="Proteomes" id="UP000245391"/>
    </source>
</evidence>
<comment type="caution">
    <text evidence="1">The sequence shown here is derived from an EMBL/GenBank/DDBJ whole genome shotgun (WGS) entry which is preliminary data.</text>
</comment>
<name>A0A317F0H4_9SPHI</name>
<dbReference type="RefSeq" id="WP_109930925.1">
    <property type="nucleotide sequence ID" value="NZ_QGNY01000005.1"/>
</dbReference>
<protein>
    <submittedName>
        <fullName evidence="1">Uncharacterized protein</fullName>
    </submittedName>
</protein>
<dbReference type="OrthoDB" id="965614at2"/>
<reference evidence="2" key="1">
    <citation type="submission" date="2018-05" db="EMBL/GenBank/DDBJ databases">
        <title>Pedobacter paludis sp. nov., isolated from wetland soil.</title>
        <authorList>
            <person name="Zhang Y."/>
        </authorList>
    </citation>
    <scope>NUCLEOTIDE SEQUENCE [LARGE SCALE GENOMIC DNA]</scope>
    <source>
        <strain evidence="2">R-8</strain>
    </source>
</reference>
<dbReference type="AlphaFoldDB" id="A0A317F0H4"/>
<proteinExistence type="predicted"/>
<gene>
    <name evidence="1" type="ORF">DF947_15355</name>
</gene>